<accession>A0A852T385</accession>
<dbReference type="AlphaFoldDB" id="A0A852T385"/>
<dbReference type="Proteomes" id="UP000589620">
    <property type="component" value="Unassembled WGS sequence"/>
</dbReference>
<evidence type="ECO:0000313" key="3">
    <source>
        <dbReference type="Proteomes" id="UP000589620"/>
    </source>
</evidence>
<name>A0A852T385_9MICO</name>
<dbReference type="InterPro" id="IPR016169">
    <property type="entry name" value="FAD-bd_PCMH_sub2"/>
</dbReference>
<dbReference type="InterPro" id="IPR012951">
    <property type="entry name" value="BBE"/>
</dbReference>
<feature type="domain" description="Berberine/berberine-like" evidence="1">
    <location>
        <begin position="43"/>
        <end position="87"/>
    </location>
</feature>
<dbReference type="Pfam" id="PF08031">
    <property type="entry name" value="BBE"/>
    <property type="match status" value="1"/>
</dbReference>
<dbReference type="GO" id="GO:0050660">
    <property type="term" value="F:flavin adenine dinucleotide binding"/>
    <property type="evidence" value="ECO:0007669"/>
    <property type="project" value="InterPro"/>
</dbReference>
<dbReference type="Gene3D" id="3.30.465.10">
    <property type="match status" value="1"/>
</dbReference>
<comment type="caution">
    <text evidence="2">The sequence shown here is derived from an EMBL/GenBank/DDBJ whole genome shotgun (WGS) entry which is preliminary data.</text>
</comment>
<evidence type="ECO:0000259" key="1">
    <source>
        <dbReference type="Pfam" id="PF08031"/>
    </source>
</evidence>
<organism evidence="2 3">
    <name type="scientific">Leifsonia soli</name>
    <dbReference type="NCBI Taxonomy" id="582665"/>
    <lineage>
        <taxon>Bacteria</taxon>
        <taxon>Bacillati</taxon>
        <taxon>Actinomycetota</taxon>
        <taxon>Actinomycetes</taxon>
        <taxon>Micrococcales</taxon>
        <taxon>Microbacteriaceae</taxon>
        <taxon>Leifsonia</taxon>
    </lineage>
</organism>
<evidence type="ECO:0000313" key="2">
    <source>
        <dbReference type="EMBL" id="NYD75010.1"/>
    </source>
</evidence>
<dbReference type="EMBL" id="JACCBJ010000001">
    <property type="protein sequence ID" value="NYD75010.1"/>
    <property type="molecule type" value="Genomic_DNA"/>
</dbReference>
<keyword evidence="3" id="KW-1185">Reference proteome</keyword>
<dbReference type="RefSeq" id="WP_343037275.1">
    <property type="nucleotide sequence ID" value="NZ_BAAAPX010000001.1"/>
</dbReference>
<dbReference type="GO" id="GO:0016491">
    <property type="term" value="F:oxidoreductase activity"/>
    <property type="evidence" value="ECO:0007669"/>
    <property type="project" value="InterPro"/>
</dbReference>
<gene>
    <name evidence="2" type="ORF">BJ963_002529</name>
</gene>
<protein>
    <recommendedName>
        <fullName evidence="1">Berberine/berberine-like domain-containing protein</fullName>
    </recommendedName>
</protein>
<reference evidence="2 3" key="1">
    <citation type="submission" date="2020-07" db="EMBL/GenBank/DDBJ databases">
        <title>Sequencing the genomes of 1000 actinobacteria strains.</title>
        <authorList>
            <person name="Klenk H.-P."/>
        </authorList>
    </citation>
    <scope>NUCLEOTIDE SEQUENCE [LARGE SCALE GENOMIC DNA]</scope>
    <source>
        <strain evidence="2 3">DSM 23871</strain>
    </source>
</reference>
<sequence>MGTTATAFAHRGQRFLLEHAGTPDDAWIDASWELAHDHASGRVYPNFPDPALEDPLRAYHGANGPRLSAVKQRYDPRRFFDFPQAVPPVGAERPTENTKEVHT</sequence>
<proteinExistence type="predicted"/>